<organism evidence="1 2">
    <name type="scientific">Macrolepiota fuliginosa MF-IS2</name>
    <dbReference type="NCBI Taxonomy" id="1400762"/>
    <lineage>
        <taxon>Eukaryota</taxon>
        <taxon>Fungi</taxon>
        <taxon>Dikarya</taxon>
        <taxon>Basidiomycota</taxon>
        <taxon>Agaricomycotina</taxon>
        <taxon>Agaricomycetes</taxon>
        <taxon>Agaricomycetidae</taxon>
        <taxon>Agaricales</taxon>
        <taxon>Agaricineae</taxon>
        <taxon>Agaricaceae</taxon>
        <taxon>Macrolepiota</taxon>
    </lineage>
</organism>
<name>A0A9P5X1R1_9AGAR</name>
<evidence type="ECO:0000313" key="2">
    <source>
        <dbReference type="Proteomes" id="UP000807342"/>
    </source>
</evidence>
<dbReference type="OrthoDB" id="4001642at2759"/>
<proteinExistence type="predicted"/>
<evidence type="ECO:0008006" key="3">
    <source>
        <dbReference type="Google" id="ProtNLM"/>
    </source>
</evidence>
<dbReference type="EMBL" id="MU151505">
    <property type="protein sequence ID" value="KAF9443208.1"/>
    <property type="molecule type" value="Genomic_DNA"/>
</dbReference>
<protein>
    <recommendedName>
        <fullName evidence="3">Arrestin C-terminal-like domain-containing protein</fullName>
    </recommendedName>
</protein>
<dbReference type="GO" id="GO:0000917">
    <property type="term" value="P:division septum assembly"/>
    <property type="evidence" value="ECO:0007669"/>
    <property type="project" value="TreeGrafter"/>
</dbReference>
<dbReference type="InterPro" id="IPR053060">
    <property type="entry name" value="Cytokinesis_Signaling_Reg"/>
</dbReference>
<dbReference type="PANTHER" id="PTHR36419">
    <property type="entry name" value="ARRESTIN FAMILY PROTEIN 1"/>
    <property type="match status" value="1"/>
</dbReference>
<dbReference type="PANTHER" id="PTHR36419:SF1">
    <property type="entry name" value="RHO1 GEF LOCALIZING PROTEIN 1"/>
    <property type="match status" value="1"/>
</dbReference>
<dbReference type="SUPFAM" id="SSF81296">
    <property type="entry name" value="E set domains"/>
    <property type="match status" value="1"/>
</dbReference>
<comment type="caution">
    <text evidence="1">The sequence shown here is derived from an EMBL/GenBank/DDBJ whole genome shotgun (WGS) entry which is preliminary data.</text>
</comment>
<keyword evidence="2" id="KW-1185">Reference proteome</keyword>
<accession>A0A9P5X1R1</accession>
<dbReference type="Proteomes" id="UP000807342">
    <property type="component" value="Unassembled WGS sequence"/>
</dbReference>
<reference evidence="1" key="1">
    <citation type="submission" date="2020-11" db="EMBL/GenBank/DDBJ databases">
        <authorList>
            <consortium name="DOE Joint Genome Institute"/>
            <person name="Ahrendt S."/>
            <person name="Riley R."/>
            <person name="Andreopoulos W."/>
            <person name="Labutti K."/>
            <person name="Pangilinan J."/>
            <person name="Ruiz-Duenas F.J."/>
            <person name="Barrasa J.M."/>
            <person name="Sanchez-Garcia M."/>
            <person name="Camarero S."/>
            <person name="Miyauchi S."/>
            <person name="Serrano A."/>
            <person name="Linde D."/>
            <person name="Babiker R."/>
            <person name="Drula E."/>
            <person name="Ayuso-Fernandez I."/>
            <person name="Pacheco R."/>
            <person name="Padilla G."/>
            <person name="Ferreira P."/>
            <person name="Barriuso J."/>
            <person name="Kellner H."/>
            <person name="Castanera R."/>
            <person name="Alfaro M."/>
            <person name="Ramirez L."/>
            <person name="Pisabarro A.G."/>
            <person name="Kuo A."/>
            <person name="Tritt A."/>
            <person name="Lipzen A."/>
            <person name="He G."/>
            <person name="Yan M."/>
            <person name="Ng V."/>
            <person name="Cullen D."/>
            <person name="Martin F."/>
            <person name="Rosso M.-N."/>
            <person name="Henrissat B."/>
            <person name="Hibbett D."/>
            <person name="Martinez A.T."/>
            <person name="Grigoriev I.V."/>
        </authorList>
    </citation>
    <scope>NUCLEOTIDE SEQUENCE</scope>
    <source>
        <strain evidence="1">MF-IS2</strain>
    </source>
</reference>
<gene>
    <name evidence="1" type="ORF">P691DRAFT_843738</name>
</gene>
<evidence type="ECO:0000313" key="1">
    <source>
        <dbReference type="EMBL" id="KAF9443208.1"/>
    </source>
</evidence>
<sequence length="323" mass="35881">MPNVEVTIIPPLDGEFVRGWPGIPPSLENPPAGVQGDVVVQTLKEGVSAQWVRIELRKVEVLPGGGENNTFYDGLGPHPLTLWGADDKYNNLYSQRLPFFIGIPDSTPPTVTLQNRAGIRYELVATVCMKGKGVLSREKNATVRKMVPVIIDKHELHSPWPIYCQPEKQEVTGADGNLTIERRQTCHGPGDHISVAATFKLNSTYRVVVLQGLELTLKELINFRTTYDKPPLTLLADVAETKLPVNTTVYAGRMTYQTELACQVPRTHSTPTISTAHHVYVTYHLSIKALLNTGMHIVKDFPVIITNWERCDAQPPLFFLAIS</sequence>
<dbReference type="AlphaFoldDB" id="A0A9P5X1R1"/>
<dbReference type="GO" id="GO:0000935">
    <property type="term" value="C:division septum"/>
    <property type="evidence" value="ECO:0007669"/>
    <property type="project" value="TreeGrafter"/>
</dbReference>
<dbReference type="InterPro" id="IPR014756">
    <property type="entry name" value="Ig_E-set"/>
</dbReference>